<evidence type="ECO:0000259" key="5">
    <source>
        <dbReference type="SMART" id="SM00559"/>
    </source>
</evidence>
<dbReference type="KEGG" id="euz:DVS28_a1231"/>
<accession>A0A346XUN4</accession>
<keyword evidence="2 3" id="KW-0233">DNA recombination</keyword>
<evidence type="ECO:0000256" key="4">
    <source>
        <dbReference type="SAM" id="MobiDB-lite"/>
    </source>
</evidence>
<comment type="subunit">
    <text evidence="3">Homodimer. Interacts with LigD.</text>
</comment>
<dbReference type="GO" id="GO:0006303">
    <property type="term" value="P:double-strand break repair via nonhomologous end joining"/>
    <property type="evidence" value="ECO:0007669"/>
    <property type="project" value="UniProtKB-UniRule"/>
</dbReference>
<dbReference type="PANTHER" id="PTHR41251">
    <property type="entry name" value="NON-HOMOLOGOUS END JOINING PROTEIN KU"/>
    <property type="match status" value="1"/>
</dbReference>
<keyword evidence="3" id="KW-0234">DNA repair</keyword>
<dbReference type="Gene3D" id="2.40.290.10">
    <property type="match status" value="1"/>
</dbReference>
<organism evidence="6 7">
    <name type="scientific">Euzebya pacifica</name>
    <dbReference type="NCBI Taxonomy" id="1608957"/>
    <lineage>
        <taxon>Bacteria</taxon>
        <taxon>Bacillati</taxon>
        <taxon>Actinomycetota</taxon>
        <taxon>Nitriliruptoria</taxon>
        <taxon>Euzebyales</taxon>
    </lineage>
</organism>
<sequence>MSFGLVTIPVGLYTATENKSPSFNQLRRGDNSRIGYKRVAKADDTEVGYDDIVKGFEYEKDRFVVFEPDEIASLRPKSSRVIDIESFVPLEEIDPIYFDKPYYLGPEETGAKAYALLSSAMKESGKVALCRVTMRDKEHMAVLRLVERPGTGTEGDDDAGDDEPVLVLNTMHWPDEIREFSLSDVGIDEIPEPRQAEVDMALTLIENYSGSFSPEEYVDTYRTRVIDAVQAKVEGEEIAVVEEDEPASVLDLMAALKASVESSKGGKSDAGTSEDADADAKAS</sequence>
<dbReference type="Proteomes" id="UP000264006">
    <property type="component" value="Chromosome"/>
</dbReference>
<evidence type="ECO:0000313" key="7">
    <source>
        <dbReference type="Proteomes" id="UP000264006"/>
    </source>
</evidence>
<name>A0A346XUN4_9ACTN</name>
<evidence type="ECO:0000256" key="1">
    <source>
        <dbReference type="ARBA" id="ARBA00023125"/>
    </source>
</evidence>
<keyword evidence="7" id="KW-1185">Reference proteome</keyword>
<keyword evidence="1 3" id="KW-0238">DNA-binding</keyword>
<comment type="function">
    <text evidence="3">With LigD forms a non-homologous end joining (NHEJ) DNA repair enzyme, which repairs dsDNA breaks with reduced fidelity. Binds linear dsDNA with 5'- and 3'- overhangs but not closed circular dsDNA nor ssDNA. Recruits and stimulates the ligase activity of LigD.</text>
</comment>
<dbReference type="PANTHER" id="PTHR41251:SF1">
    <property type="entry name" value="NON-HOMOLOGOUS END JOINING PROTEIN KU"/>
    <property type="match status" value="1"/>
</dbReference>
<dbReference type="Pfam" id="PF02735">
    <property type="entry name" value="Ku"/>
    <property type="match status" value="1"/>
</dbReference>
<dbReference type="GO" id="GO:0003690">
    <property type="term" value="F:double-stranded DNA binding"/>
    <property type="evidence" value="ECO:0007669"/>
    <property type="project" value="UniProtKB-UniRule"/>
</dbReference>
<dbReference type="InterPro" id="IPR016194">
    <property type="entry name" value="SPOC-like_C_dom_sf"/>
</dbReference>
<proteinExistence type="inferred from homology"/>
<dbReference type="AlphaFoldDB" id="A0A346XUN4"/>
<dbReference type="EMBL" id="CP031165">
    <property type="protein sequence ID" value="AXV05931.1"/>
    <property type="molecule type" value="Genomic_DNA"/>
</dbReference>
<dbReference type="SMART" id="SM00559">
    <property type="entry name" value="Ku78"/>
    <property type="match status" value="1"/>
</dbReference>
<gene>
    <name evidence="3" type="primary">ku</name>
    <name evidence="6" type="ORF">DVS28_a1231</name>
</gene>
<dbReference type="GO" id="GO:0006310">
    <property type="term" value="P:DNA recombination"/>
    <property type="evidence" value="ECO:0007669"/>
    <property type="project" value="UniProtKB-KW"/>
</dbReference>
<dbReference type="CDD" id="cd00789">
    <property type="entry name" value="KU_like"/>
    <property type="match status" value="1"/>
</dbReference>
<dbReference type="PIRSF" id="PIRSF006493">
    <property type="entry name" value="Prok_Ku"/>
    <property type="match status" value="1"/>
</dbReference>
<reference evidence="6 7" key="1">
    <citation type="submission" date="2018-09" db="EMBL/GenBank/DDBJ databases">
        <title>Complete genome sequence of Euzebya sp. DY32-46 isolated from seawater of Pacific Ocean.</title>
        <authorList>
            <person name="Xu L."/>
            <person name="Wu Y.-H."/>
            <person name="Xu X.-W."/>
        </authorList>
    </citation>
    <scope>NUCLEOTIDE SEQUENCE [LARGE SCALE GENOMIC DNA]</scope>
    <source>
        <strain evidence="6 7">DY32-46</strain>
    </source>
</reference>
<feature type="domain" description="Ku" evidence="5">
    <location>
        <begin position="44"/>
        <end position="188"/>
    </location>
</feature>
<dbReference type="SUPFAM" id="SSF100939">
    <property type="entry name" value="SPOC domain-like"/>
    <property type="match status" value="1"/>
</dbReference>
<dbReference type="InterPro" id="IPR006164">
    <property type="entry name" value="DNA_bd_Ku70/Ku80"/>
</dbReference>
<evidence type="ECO:0000313" key="6">
    <source>
        <dbReference type="EMBL" id="AXV05931.1"/>
    </source>
</evidence>
<evidence type="ECO:0000256" key="3">
    <source>
        <dbReference type="HAMAP-Rule" id="MF_01875"/>
    </source>
</evidence>
<comment type="similarity">
    <text evidence="3">Belongs to the prokaryotic Ku family.</text>
</comment>
<dbReference type="HAMAP" id="MF_01875">
    <property type="entry name" value="Prokaryotic_Ku"/>
    <property type="match status" value="1"/>
</dbReference>
<evidence type="ECO:0000256" key="2">
    <source>
        <dbReference type="ARBA" id="ARBA00023172"/>
    </source>
</evidence>
<keyword evidence="3" id="KW-0227">DNA damage</keyword>
<feature type="region of interest" description="Disordered" evidence="4">
    <location>
        <begin position="259"/>
        <end position="283"/>
    </location>
</feature>
<dbReference type="NCBIfam" id="TIGR02772">
    <property type="entry name" value="Ku_bact"/>
    <property type="match status" value="1"/>
</dbReference>
<protein>
    <recommendedName>
        <fullName evidence="3">Non-homologous end joining protein Ku</fullName>
    </recommendedName>
</protein>
<dbReference type="InterPro" id="IPR009187">
    <property type="entry name" value="Prok_Ku"/>
</dbReference>